<dbReference type="InterPro" id="IPR036388">
    <property type="entry name" value="WH-like_DNA-bd_sf"/>
</dbReference>
<dbReference type="SMART" id="SM00347">
    <property type="entry name" value="HTH_MARR"/>
    <property type="match status" value="1"/>
</dbReference>
<evidence type="ECO:0000256" key="1">
    <source>
        <dbReference type="ARBA" id="ARBA00023015"/>
    </source>
</evidence>
<dbReference type="InterPro" id="IPR000835">
    <property type="entry name" value="HTH_MarR-typ"/>
</dbReference>
<dbReference type="Gene3D" id="1.10.10.10">
    <property type="entry name" value="Winged helix-like DNA-binding domain superfamily/Winged helix DNA-binding domain"/>
    <property type="match status" value="1"/>
</dbReference>
<dbReference type="PANTHER" id="PTHR42756:SF1">
    <property type="entry name" value="TRANSCRIPTIONAL REPRESSOR OF EMRAB OPERON"/>
    <property type="match status" value="1"/>
</dbReference>
<evidence type="ECO:0000313" key="5">
    <source>
        <dbReference type="EMBL" id="TCW00687.1"/>
    </source>
</evidence>
<gene>
    <name evidence="5" type="ORF">EDD60_10617</name>
</gene>
<evidence type="ECO:0000256" key="3">
    <source>
        <dbReference type="ARBA" id="ARBA00023163"/>
    </source>
</evidence>
<dbReference type="InterPro" id="IPR036390">
    <property type="entry name" value="WH_DNA-bd_sf"/>
</dbReference>
<dbReference type="GeneID" id="98914982"/>
<dbReference type="EMBL" id="SMCQ01000006">
    <property type="protein sequence ID" value="TCW00687.1"/>
    <property type="molecule type" value="Genomic_DNA"/>
</dbReference>
<keyword evidence="2 5" id="KW-0238">DNA-binding</keyword>
<dbReference type="PRINTS" id="PR00598">
    <property type="entry name" value="HTHMARR"/>
</dbReference>
<protein>
    <submittedName>
        <fullName evidence="5">DNA-binding MarR family transcriptional regulator</fullName>
    </submittedName>
</protein>
<dbReference type="AlphaFoldDB" id="A0A4R3Z931"/>
<keyword evidence="6" id="KW-1185">Reference proteome</keyword>
<keyword evidence="3" id="KW-0804">Transcription</keyword>
<dbReference type="SUPFAM" id="SSF46785">
    <property type="entry name" value="Winged helix' DNA-binding domain"/>
    <property type="match status" value="1"/>
</dbReference>
<comment type="caution">
    <text evidence="5">The sequence shown here is derived from an EMBL/GenBank/DDBJ whole genome shotgun (WGS) entry which is preliminary data.</text>
</comment>
<evidence type="ECO:0000313" key="6">
    <source>
        <dbReference type="Proteomes" id="UP000295515"/>
    </source>
</evidence>
<dbReference type="GO" id="GO:0003700">
    <property type="term" value="F:DNA-binding transcription factor activity"/>
    <property type="evidence" value="ECO:0007669"/>
    <property type="project" value="InterPro"/>
</dbReference>
<name>A0A4R3Z931_9FIRM</name>
<dbReference type="InterPro" id="IPR054630">
    <property type="entry name" value="BilQ"/>
</dbReference>
<organism evidence="5 6">
    <name type="scientific">Longibaculum muris</name>
    <dbReference type="NCBI Taxonomy" id="1796628"/>
    <lineage>
        <taxon>Bacteria</taxon>
        <taxon>Bacillati</taxon>
        <taxon>Bacillota</taxon>
        <taxon>Erysipelotrichia</taxon>
        <taxon>Erysipelotrichales</taxon>
        <taxon>Coprobacillaceae</taxon>
        <taxon>Longibaculum</taxon>
    </lineage>
</organism>
<sequence>MFHSFAFYAVLMQRQFREYCQKELRDAGLSSGLLFFILYIGKHPGCNVKALITALKLDSGHATRSLAKLEQNHFIQQNINPNDKRSRILYLTNKGQEIFQLSHDFFRNWDQSVLACLSYEEKENLFQTLDKIADYSNMLTHLK</sequence>
<dbReference type="NCBIfam" id="NF045593">
    <property type="entry name" value="bilirub_TF_BilQ"/>
    <property type="match status" value="1"/>
</dbReference>
<feature type="domain" description="HTH marR-type" evidence="4">
    <location>
        <begin position="1"/>
        <end position="134"/>
    </location>
</feature>
<dbReference type="GO" id="GO:0003677">
    <property type="term" value="F:DNA binding"/>
    <property type="evidence" value="ECO:0007669"/>
    <property type="project" value="UniProtKB-KW"/>
</dbReference>
<dbReference type="PANTHER" id="PTHR42756">
    <property type="entry name" value="TRANSCRIPTIONAL REGULATOR, MARR"/>
    <property type="match status" value="1"/>
</dbReference>
<dbReference type="Pfam" id="PF01047">
    <property type="entry name" value="MarR"/>
    <property type="match status" value="1"/>
</dbReference>
<dbReference type="RefSeq" id="WP_066444037.1">
    <property type="nucleotide sequence ID" value="NZ_CAUWFI010000026.1"/>
</dbReference>
<reference evidence="5 6" key="1">
    <citation type="submission" date="2019-03" db="EMBL/GenBank/DDBJ databases">
        <title>Genomic Encyclopedia of Type Strains, Phase IV (KMG-IV): sequencing the most valuable type-strain genomes for metagenomic binning, comparative biology and taxonomic classification.</title>
        <authorList>
            <person name="Goeker M."/>
        </authorList>
    </citation>
    <scope>NUCLEOTIDE SEQUENCE [LARGE SCALE GENOMIC DNA]</scope>
    <source>
        <strain evidence="5 6">DSM 29487</strain>
    </source>
</reference>
<dbReference type="Proteomes" id="UP000295515">
    <property type="component" value="Unassembled WGS sequence"/>
</dbReference>
<evidence type="ECO:0000259" key="4">
    <source>
        <dbReference type="PROSITE" id="PS50995"/>
    </source>
</evidence>
<proteinExistence type="predicted"/>
<keyword evidence="1" id="KW-0805">Transcription regulation</keyword>
<accession>A0A4R3Z931</accession>
<evidence type="ECO:0000256" key="2">
    <source>
        <dbReference type="ARBA" id="ARBA00023125"/>
    </source>
</evidence>
<dbReference type="PROSITE" id="PS50995">
    <property type="entry name" value="HTH_MARR_2"/>
    <property type="match status" value="1"/>
</dbReference>